<evidence type="ECO:0000313" key="5">
    <source>
        <dbReference type="Proteomes" id="UP000482634"/>
    </source>
</evidence>
<name>A0A6B3NI32_9PSED</name>
<reference evidence="4 5" key="1">
    <citation type="submission" date="2020-02" db="EMBL/GenBank/DDBJ databases">
        <title>Broccoli isolated Pseudomonas sp.</title>
        <authorList>
            <person name="Fujikawa T."/>
            <person name="Sawada H."/>
        </authorList>
    </citation>
    <scope>NUCLEOTIDE SEQUENCE [LARGE SCALE GENOMIC DNA]</scope>
    <source>
        <strain evidence="4 5">MAFF212427</strain>
    </source>
</reference>
<dbReference type="PANTHER" id="PTHR43519:SF1">
    <property type="entry name" value="ATP-DEPENDENT RNA HELICASE HRPB"/>
    <property type="match status" value="1"/>
</dbReference>
<dbReference type="Proteomes" id="UP000482634">
    <property type="component" value="Unassembled WGS sequence"/>
</dbReference>
<dbReference type="InterPro" id="IPR013689">
    <property type="entry name" value="RNA_helicase_ATP-dep_HrpB_C"/>
</dbReference>
<evidence type="ECO:0000259" key="3">
    <source>
        <dbReference type="Pfam" id="PF08482"/>
    </source>
</evidence>
<sequence length="55" mass="6297">MLKLHLLSPARRPVQITQDLACFWNTTHAEVKKGLKGRYPKHYWPENPLVANGTA</sequence>
<dbReference type="EMBL" id="JAAHBU010000021">
    <property type="protein sequence ID" value="NER62915.1"/>
    <property type="molecule type" value="Genomic_DNA"/>
</dbReference>
<evidence type="ECO:0000256" key="2">
    <source>
        <dbReference type="ARBA" id="ARBA00022806"/>
    </source>
</evidence>
<dbReference type="PANTHER" id="PTHR43519">
    <property type="entry name" value="ATP-DEPENDENT RNA HELICASE HRPB"/>
    <property type="match status" value="1"/>
</dbReference>
<accession>A0A6B3NI32</accession>
<keyword evidence="2" id="KW-0067">ATP-binding</keyword>
<proteinExistence type="predicted"/>
<comment type="caution">
    <text evidence="4">The sequence shown here is derived from an EMBL/GenBank/DDBJ whole genome shotgun (WGS) entry which is preliminary data.</text>
</comment>
<organism evidence="4 5">
    <name type="scientific">Pseudomonas brassicae</name>
    <dbReference type="NCBI Taxonomy" id="2708063"/>
    <lineage>
        <taxon>Bacteria</taxon>
        <taxon>Pseudomonadati</taxon>
        <taxon>Pseudomonadota</taxon>
        <taxon>Gammaproteobacteria</taxon>
        <taxon>Pseudomonadales</taxon>
        <taxon>Pseudomonadaceae</taxon>
        <taxon>Pseudomonas</taxon>
    </lineage>
</organism>
<dbReference type="Pfam" id="PF08482">
    <property type="entry name" value="HrpB_C"/>
    <property type="match status" value="1"/>
</dbReference>
<keyword evidence="5" id="KW-1185">Reference proteome</keyword>
<protein>
    <recommendedName>
        <fullName evidence="3">ATP-dependent RNA helicase HrpB C-terminal domain-containing protein</fullName>
    </recommendedName>
</protein>
<keyword evidence="2" id="KW-0347">Helicase</keyword>
<keyword evidence="1" id="KW-0378">Hydrolase</keyword>
<dbReference type="GO" id="GO:0004386">
    <property type="term" value="F:helicase activity"/>
    <property type="evidence" value="ECO:0007669"/>
    <property type="project" value="UniProtKB-KW"/>
</dbReference>
<evidence type="ECO:0000313" key="4">
    <source>
        <dbReference type="EMBL" id="NER62915.1"/>
    </source>
</evidence>
<feature type="domain" description="ATP-dependent RNA helicase HrpB C-terminal" evidence="3">
    <location>
        <begin position="2"/>
        <end position="48"/>
    </location>
</feature>
<dbReference type="AlphaFoldDB" id="A0A6B3NI32"/>
<evidence type="ECO:0000256" key="1">
    <source>
        <dbReference type="ARBA" id="ARBA00022801"/>
    </source>
</evidence>
<keyword evidence="2" id="KW-0547">Nucleotide-binding</keyword>
<dbReference type="GO" id="GO:0016787">
    <property type="term" value="F:hydrolase activity"/>
    <property type="evidence" value="ECO:0007669"/>
    <property type="project" value="UniProtKB-KW"/>
</dbReference>
<gene>
    <name evidence="4" type="ORF">G3436_02130</name>
</gene>